<accession>A0ABN2KFS5</accession>
<keyword evidence="2" id="KW-1185">Reference proteome</keyword>
<dbReference type="Proteomes" id="UP001501475">
    <property type="component" value="Unassembled WGS sequence"/>
</dbReference>
<proteinExistence type="predicted"/>
<dbReference type="EMBL" id="BAAAPN010000032">
    <property type="protein sequence ID" value="GAA1753898.1"/>
    <property type="molecule type" value="Genomic_DNA"/>
</dbReference>
<gene>
    <name evidence="1" type="ORF">GCM10009810_12190</name>
</gene>
<organism evidence="1 2">
    <name type="scientific">Nostocoides vanveenii</name>
    <dbReference type="NCBI Taxonomy" id="330835"/>
    <lineage>
        <taxon>Bacteria</taxon>
        <taxon>Bacillati</taxon>
        <taxon>Actinomycetota</taxon>
        <taxon>Actinomycetes</taxon>
        <taxon>Micrococcales</taxon>
        <taxon>Intrasporangiaceae</taxon>
        <taxon>Nostocoides</taxon>
    </lineage>
</organism>
<reference evidence="1 2" key="1">
    <citation type="journal article" date="2019" name="Int. J. Syst. Evol. Microbiol.">
        <title>The Global Catalogue of Microorganisms (GCM) 10K type strain sequencing project: providing services to taxonomists for standard genome sequencing and annotation.</title>
        <authorList>
            <consortium name="The Broad Institute Genomics Platform"/>
            <consortium name="The Broad Institute Genome Sequencing Center for Infectious Disease"/>
            <person name="Wu L."/>
            <person name="Ma J."/>
        </authorList>
    </citation>
    <scope>NUCLEOTIDE SEQUENCE [LARGE SCALE GENOMIC DNA]</scope>
    <source>
        <strain evidence="1 2">JCM 15591</strain>
    </source>
</reference>
<name>A0ABN2KFS5_9MICO</name>
<comment type="caution">
    <text evidence="1">The sequence shown here is derived from an EMBL/GenBank/DDBJ whole genome shotgun (WGS) entry which is preliminary data.</text>
</comment>
<protein>
    <submittedName>
        <fullName evidence="1">Uncharacterized protein</fullName>
    </submittedName>
</protein>
<evidence type="ECO:0000313" key="1">
    <source>
        <dbReference type="EMBL" id="GAA1753898.1"/>
    </source>
</evidence>
<sequence length="252" mass="27273">MSSQATGFTPADAAATWTQTLIEPLLSSARRAIAEDAMTRVCTHHPRWAVAFFGGFIADMVGTFPPEDPWRTLSGRVGSEVFGPRPPATTGAVTASGAPFGTWNDSADRLPLIYRLPGDDPQMVAVADPLPDVSAGVIAASCYGWRDAVKALTFVQLSSPPAGEAPPAKWLPRWSGANLYAVASQAARWVVHRRRSYAGHDDVWPLESAFRWAWRADRIAADAPWPEADVDTQIAEETQVWDVVPGFGPDDF</sequence>
<evidence type="ECO:0000313" key="2">
    <source>
        <dbReference type="Proteomes" id="UP001501475"/>
    </source>
</evidence>